<accession>A0A085R2R5</accession>
<proteinExistence type="predicted"/>
<gene>
    <name evidence="3" type="ORF">D6U24_18700</name>
    <name evidence="2" type="ORF">KIN13_19545</name>
</gene>
<dbReference type="Proteomes" id="UP000471242">
    <property type="component" value="Unassembled WGS sequence"/>
</dbReference>
<reference evidence="2" key="5">
    <citation type="submission" date="2023-08" db="EMBL/GenBank/DDBJ databases">
        <title>Vibrio cholerae Outbreaks in Tanzania Exemplify Founder Flush: Simultaneous Increases in Population Size and Genetic Diversity.</title>
        <authorList>
            <person name="Debes A.K."/>
            <person name="Mohammed A."/>
            <person name="Maseke I."/>
            <person name="Almeida M."/>
            <person name="Li S."/>
            <person name="Matimba H."/>
            <person name="Joachim A."/>
            <person name="Mizinduko M."/>
            <person name="Nyanga S."/>
            <person name="Kelly M."/>
            <person name="Kachwamba Y."/>
            <person name="Schaffer A.M."/>
            <person name="Nyanga A.S."/>
            <person name="Mghamba J."/>
            <person name="Mosha F.S."/>
            <person name="Sack D.A."/>
            <person name="Stine O.C."/>
        </authorList>
    </citation>
    <scope>NUCLEOTIDE SEQUENCE</scope>
    <source>
        <strain evidence="2">TDS0091212</strain>
    </source>
</reference>
<reference evidence="2" key="4">
    <citation type="submission" date="2021-05" db="EMBL/GenBank/DDBJ databases">
        <authorList>
            <person name="Stine C."/>
        </authorList>
    </citation>
    <scope>NUCLEOTIDE SEQUENCE</scope>
    <source>
        <strain evidence="2">TDS0091212</strain>
    </source>
</reference>
<evidence type="ECO:0000313" key="2">
    <source>
        <dbReference type="EMBL" id="MBS7675602.1"/>
    </source>
</evidence>
<dbReference type="RefSeq" id="WP_000789575.1">
    <property type="nucleotide sequence ID" value="NZ_AP018677.1"/>
</dbReference>
<protein>
    <submittedName>
        <fullName evidence="1">Uncharacterized protein</fullName>
    </submittedName>
</protein>
<dbReference type="PATRIC" id="fig|666.1969.peg.3552"/>
<dbReference type="Proteomes" id="UP001196338">
    <property type="component" value="Unassembled WGS sequence"/>
</dbReference>
<dbReference type="EMBL" id="JAHBND010000953">
    <property type="protein sequence ID" value="MBS7675602.1"/>
    <property type="molecule type" value="Genomic_DNA"/>
</dbReference>
<reference evidence="1" key="2">
    <citation type="journal article" date="2014" name="Infect. Genet. Evol.">
        <title>The purifying trend in the chromosomal integron in Vibrio cholerae strains during the seventh pandemic.</title>
        <authorList>
            <person name="Zhang C."/>
            <person name="Pang B."/>
            <person name="Zhou Z."/>
            <person name="Wang H."/>
            <person name="Zhou H."/>
            <person name="Lu X."/>
            <person name="Du P."/>
            <person name="Zhang L."/>
            <person name="Li J."/>
            <person name="Cui Z."/>
            <person name="Chen C."/>
            <person name="Stokes H.W."/>
            <person name="Kan B."/>
        </authorList>
    </citation>
    <scope>NUCLEOTIDE SEQUENCE</scope>
    <source>
        <strain evidence="1">JX20062026</strain>
    </source>
</reference>
<reference evidence="1" key="1">
    <citation type="submission" date="2013-09" db="EMBL/GenBank/DDBJ databases">
        <authorList>
            <person name="Zhang C.C."/>
            <person name="Pang B."/>
            <person name="Zhou Z.M."/>
        </authorList>
    </citation>
    <scope>NUCLEOTIDE SEQUENCE</scope>
    <source>
        <strain evidence="1">JX20062026</strain>
    </source>
</reference>
<evidence type="ECO:0000313" key="1">
    <source>
        <dbReference type="EMBL" id="AHC32139.1"/>
    </source>
</evidence>
<evidence type="ECO:0000313" key="4">
    <source>
        <dbReference type="Proteomes" id="UP000471242"/>
    </source>
</evidence>
<dbReference type="AlphaFoldDB" id="A0A085R2R5"/>
<name>A0A085R2R5_VIBCL</name>
<dbReference type="KEGG" id="vcq:EN18_00735"/>
<organism evidence="1">
    <name type="scientific">Vibrio cholerae</name>
    <dbReference type="NCBI Taxonomy" id="666"/>
    <lineage>
        <taxon>Bacteria</taxon>
        <taxon>Pseudomonadati</taxon>
        <taxon>Pseudomonadota</taxon>
        <taxon>Gammaproteobacteria</taxon>
        <taxon>Vibrionales</taxon>
        <taxon>Vibrionaceae</taxon>
        <taxon>Vibrio</taxon>
    </lineage>
</organism>
<dbReference type="EMBL" id="KF680548">
    <property type="protein sequence ID" value="AHC32139.1"/>
    <property type="molecule type" value="Genomic_DNA"/>
</dbReference>
<sequence length="204" mass="23865">MKNIKFKIYHPTLDLVSDRTLRSILKKFSTLLREIQYQEAFFLINHSNITKSEKQSLQDRLKGPLNHIDAYYIEHIEKGSIIIEAALTATGLWLLKNTIGESIKEAWKQSDMHESIVSYLSEPLQREKVIDRNVDRVIDAWNMDGFLIETTTKEKVDEDTVVFTVNLKTDPLLETHIKDNLQRIDTELVIREIKSEIERLRSQQ</sequence>
<reference evidence="3 4" key="3">
    <citation type="submission" date="2018-09" db="EMBL/GenBank/DDBJ databases">
        <title>Genomic epidemiology reveals two lineages of Vibrio cholerae that can cause global cholera epidemics despite absence of cholera toxin gene.</title>
        <authorList>
            <person name="Wang H."/>
            <person name="Zen W."/>
            <person name="Yu H."/>
            <person name="Zhang W."/>
            <person name="Pan J."/>
            <person name="Yang C."/>
            <person name="Cui Y."/>
        </authorList>
    </citation>
    <scope>NUCLEOTIDE SEQUENCE [LARGE SCALE GENOMIC DNA]</scope>
    <source>
        <strain evidence="3 4">00-1_S85</strain>
    </source>
</reference>
<dbReference type="EMBL" id="QZRB01000037">
    <property type="protein sequence ID" value="MVD25369.1"/>
    <property type="molecule type" value="Genomic_DNA"/>
</dbReference>
<evidence type="ECO:0000313" key="3">
    <source>
        <dbReference type="EMBL" id="MVD25369.1"/>
    </source>
</evidence>